<feature type="transmembrane region" description="Helical" evidence="1">
    <location>
        <begin position="6"/>
        <end position="27"/>
    </location>
</feature>
<dbReference type="PROSITE" id="PS00409">
    <property type="entry name" value="PROKAR_NTER_METHYL"/>
    <property type="match status" value="1"/>
</dbReference>
<dbReference type="SUPFAM" id="SSF54523">
    <property type="entry name" value="Pili subunits"/>
    <property type="match status" value="1"/>
</dbReference>
<evidence type="ECO:0000313" key="3">
    <source>
        <dbReference type="Proteomes" id="UP000571701"/>
    </source>
</evidence>
<evidence type="ECO:0000256" key="1">
    <source>
        <dbReference type="SAM" id="Phobius"/>
    </source>
</evidence>
<comment type="caution">
    <text evidence="2">The sequence shown here is derived from an EMBL/GenBank/DDBJ whole genome shotgun (WGS) entry which is preliminary data.</text>
</comment>
<gene>
    <name evidence="2" type="ORF">H2O73_18430</name>
</gene>
<dbReference type="Pfam" id="PF07963">
    <property type="entry name" value="N_methyl"/>
    <property type="match status" value="1"/>
</dbReference>
<dbReference type="InterPro" id="IPR045584">
    <property type="entry name" value="Pilin-like"/>
</dbReference>
<keyword evidence="1" id="KW-0812">Transmembrane</keyword>
<sequence>MNNKPSGFTLIELVIVIVVLGILAVTAMPRLINLQSDARIAALNGLKGGMQSAADMVYPIAIKRRANLGQQYHHLYRRRSGEYCLWLPCSLLSSNVEQTH</sequence>
<dbReference type="EMBL" id="JACFYF010000018">
    <property type="protein sequence ID" value="MBA5764340.1"/>
    <property type="molecule type" value="Genomic_DNA"/>
</dbReference>
<dbReference type="AlphaFoldDB" id="A0A7W2FU93"/>
<organism evidence="2 3">
    <name type="scientific">Vibrio marinisediminis</name>
    <dbReference type="NCBI Taxonomy" id="2758441"/>
    <lineage>
        <taxon>Bacteria</taxon>
        <taxon>Pseudomonadati</taxon>
        <taxon>Pseudomonadota</taxon>
        <taxon>Gammaproteobacteria</taxon>
        <taxon>Vibrionales</taxon>
        <taxon>Vibrionaceae</taxon>
        <taxon>Vibrio</taxon>
    </lineage>
</organism>
<keyword evidence="1" id="KW-1133">Transmembrane helix</keyword>
<reference evidence="2 3" key="1">
    <citation type="submission" date="2020-07" db="EMBL/GenBank/DDBJ databases">
        <title>Vibrio marinisediminis sp. nov., isolated from marine sediment.</title>
        <authorList>
            <person name="Ji X."/>
        </authorList>
    </citation>
    <scope>NUCLEOTIDE SEQUENCE [LARGE SCALE GENOMIC DNA]</scope>
    <source>
        <strain evidence="2 3">404</strain>
    </source>
</reference>
<evidence type="ECO:0000313" key="2">
    <source>
        <dbReference type="EMBL" id="MBA5764340.1"/>
    </source>
</evidence>
<proteinExistence type="predicted"/>
<dbReference type="InterPro" id="IPR012902">
    <property type="entry name" value="N_methyl_site"/>
</dbReference>
<dbReference type="Proteomes" id="UP000571701">
    <property type="component" value="Unassembled WGS sequence"/>
</dbReference>
<protein>
    <submittedName>
        <fullName evidence="2">Type II secretion system protein</fullName>
    </submittedName>
</protein>
<accession>A0A7W2FU93</accession>
<keyword evidence="1" id="KW-0472">Membrane</keyword>
<dbReference type="Gene3D" id="3.30.700.10">
    <property type="entry name" value="Glycoprotein, Type 4 Pilin"/>
    <property type="match status" value="1"/>
</dbReference>
<name>A0A7W2FU93_9VIBR</name>
<keyword evidence="3" id="KW-1185">Reference proteome</keyword>
<dbReference type="NCBIfam" id="TIGR02532">
    <property type="entry name" value="IV_pilin_GFxxxE"/>
    <property type="match status" value="1"/>
</dbReference>